<comment type="PTM">
    <text evidence="4">Methylated by PrmC. Methylation increases the termination efficiency of RF2.</text>
</comment>
<sequence length="377" mass="42164">MRAEIQNVVDEIKQGLALLRRHLDWDVSQKRLLELNNLAEDPDLWNDPQQAQKLMQERQKLETAINGYNKANQDLEDSIELIEMGEMEGDADIVADAEATLINLLAEINRQQIETLLSGEADGLDCYIEVHSGAGGTESQDWASMLLRMYTRWGEKSGFKVELMDITAGEEAGIKAATIMVKGENAYGWAKTEAGVHRLVRISPFDSQARRHTSFSSIWVYPVIDDSIDIEINESDCRIDTYRASGAGGQHVNTTDSAVRITHQPTGIVVQCQNQRSQHKNRAQAWDMLKARLYERELQIREDKASAEAASKTDIGWGHQIRSYVLQPYQLVKDLRTGVESTSPQDVLDGALAPYMEASLAQRAYGTDEDAAVDDLV</sequence>
<evidence type="ECO:0000256" key="1">
    <source>
        <dbReference type="ARBA" id="ARBA00010835"/>
    </source>
</evidence>
<evidence type="ECO:0000313" key="9">
    <source>
        <dbReference type="Proteomes" id="UP000234881"/>
    </source>
</evidence>
<dbReference type="EMBL" id="PKUQ01000016">
    <property type="protein sequence ID" value="PLW77714.1"/>
    <property type="molecule type" value="Genomic_DNA"/>
</dbReference>
<dbReference type="AlphaFoldDB" id="A0A2N5XT93"/>
<keyword evidence="6" id="KW-0175">Coiled coil</keyword>
<comment type="function">
    <text evidence="4">Peptide chain release factor 2 directs the termination of translation in response to the peptide chain termination codons UGA and UAA.</text>
</comment>
<reference evidence="8 9" key="1">
    <citation type="submission" date="2018-01" db="EMBL/GenBank/DDBJ databases">
        <title>The draft genome sequence of Cohaesibacter sp. H1304.</title>
        <authorList>
            <person name="Wang N.-N."/>
            <person name="Du Z.-J."/>
        </authorList>
    </citation>
    <scope>NUCLEOTIDE SEQUENCE [LARGE SCALE GENOMIC DNA]</scope>
    <source>
        <strain evidence="8 9">H1304</strain>
    </source>
</reference>
<evidence type="ECO:0000313" key="8">
    <source>
        <dbReference type="EMBL" id="PLW77714.1"/>
    </source>
</evidence>
<dbReference type="InterPro" id="IPR000352">
    <property type="entry name" value="Pep_chain_release_fac_I"/>
</dbReference>
<dbReference type="GO" id="GO:0005737">
    <property type="term" value="C:cytoplasm"/>
    <property type="evidence" value="ECO:0007669"/>
    <property type="project" value="UniProtKB-SubCell"/>
</dbReference>
<dbReference type="SUPFAM" id="SSF75620">
    <property type="entry name" value="Release factor"/>
    <property type="match status" value="1"/>
</dbReference>
<dbReference type="Proteomes" id="UP000234881">
    <property type="component" value="Unassembled WGS sequence"/>
</dbReference>
<dbReference type="FunFam" id="3.30.160.20:FF:000010">
    <property type="entry name" value="Peptide chain release factor 2"/>
    <property type="match status" value="1"/>
</dbReference>
<evidence type="ECO:0000256" key="5">
    <source>
        <dbReference type="NCBIfam" id="TIGR00020"/>
    </source>
</evidence>
<proteinExistence type="inferred from homology"/>
<dbReference type="PANTHER" id="PTHR43116:SF3">
    <property type="entry name" value="CLASS I PEPTIDE CHAIN RELEASE FACTOR"/>
    <property type="match status" value="1"/>
</dbReference>
<evidence type="ECO:0000256" key="3">
    <source>
        <dbReference type="ARBA" id="ARBA00022917"/>
    </source>
</evidence>
<dbReference type="Gene3D" id="3.30.160.20">
    <property type="match status" value="1"/>
</dbReference>
<keyword evidence="4" id="KW-0963">Cytoplasm</keyword>
<dbReference type="HAMAP" id="MF_00094">
    <property type="entry name" value="Rel_fac_2"/>
    <property type="match status" value="1"/>
</dbReference>
<dbReference type="PANTHER" id="PTHR43116">
    <property type="entry name" value="PEPTIDE CHAIN RELEASE FACTOR 2"/>
    <property type="match status" value="1"/>
</dbReference>
<organism evidence="8 9">
    <name type="scientific">Cohaesibacter celericrescens</name>
    <dbReference type="NCBI Taxonomy" id="2067669"/>
    <lineage>
        <taxon>Bacteria</taxon>
        <taxon>Pseudomonadati</taxon>
        <taxon>Pseudomonadota</taxon>
        <taxon>Alphaproteobacteria</taxon>
        <taxon>Hyphomicrobiales</taxon>
        <taxon>Cohaesibacteraceae</taxon>
    </lineage>
</organism>
<dbReference type="Pfam" id="PF00472">
    <property type="entry name" value="RF-1"/>
    <property type="match status" value="1"/>
</dbReference>
<evidence type="ECO:0000256" key="6">
    <source>
        <dbReference type="SAM" id="Coils"/>
    </source>
</evidence>
<feature type="modified residue" description="N5-methylglutamine" evidence="4">
    <location>
        <position position="250"/>
    </location>
</feature>
<accession>A0A2N5XT93</accession>
<dbReference type="NCBIfam" id="TIGR00020">
    <property type="entry name" value="prfB"/>
    <property type="match status" value="1"/>
</dbReference>
<comment type="subcellular location">
    <subcellularLocation>
        <location evidence="4">Cytoplasm</location>
    </subcellularLocation>
</comment>
<dbReference type="InterPro" id="IPR004374">
    <property type="entry name" value="PrfB"/>
</dbReference>
<feature type="domain" description="Prokaryotic-type class I peptide chain release factors" evidence="7">
    <location>
        <begin position="243"/>
        <end position="259"/>
    </location>
</feature>
<evidence type="ECO:0000259" key="7">
    <source>
        <dbReference type="PROSITE" id="PS00745"/>
    </source>
</evidence>
<evidence type="ECO:0000256" key="4">
    <source>
        <dbReference type="HAMAP-Rule" id="MF_00094"/>
    </source>
</evidence>
<feature type="coiled-coil region" evidence="6">
    <location>
        <begin position="51"/>
        <end position="114"/>
    </location>
</feature>
<dbReference type="Gene3D" id="1.20.58.410">
    <property type="entry name" value="Release factor"/>
    <property type="match status" value="1"/>
</dbReference>
<dbReference type="InterPro" id="IPR005139">
    <property type="entry name" value="PCRF"/>
</dbReference>
<keyword evidence="9" id="KW-1185">Reference proteome</keyword>
<dbReference type="Pfam" id="PF03462">
    <property type="entry name" value="PCRF"/>
    <property type="match status" value="1"/>
</dbReference>
<keyword evidence="2 4" id="KW-0488">Methylation</keyword>
<dbReference type="Gene3D" id="3.30.70.1660">
    <property type="match status" value="1"/>
</dbReference>
<dbReference type="GO" id="GO:0016149">
    <property type="term" value="F:translation release factor activity, codon specific"/>
    <property type="evidence" value="ECO:0007669"/>
    <property type="project" value="UniProtKB-UniRule"/>
</dbReference>
<evidence type="ECO:0000256" key="2">
    <source>
        <dbReference type="ARBA" id="ARBA00022481"/>
    </source>
</evidence>
<keyword evidence="3 4" id="KW-0648">Protein biosynthesis</keyword>
<dbReference type="OrthoDB" id="9806673at2"/>
<comment type="similarity">
    <text evidence="1 4">Belongs to the prokaryotic/mitochondrial release factor family.</text>
</comment>
<comment type="caution">
    <text evidence="8">The sequence shown here is derived from an EMBL/GenBank/DDBJ whole genome shotgun (WGS) entry which is preliminary data.</text>
</comment>
<name>A0A2N5XT93_9HYPH</name>
<dbReference type="SMART" id="SM00937">
    <property type="entry name" value="PCRF"/>
    <property type="match status" value="1"/>
</dbReference>
<dbReference type="RefSeq" id="WP_101533729.1">
    <property type="nucleotide sequence ID" value="NZ_JBFHIU010000007.1"/>
</dbReference>
<dbReference type="PROSITE" id="PS00745">
    <property type="entry name" value="RF_PROK_I"/>
    <property type="match status" value="1"/>
</dbReference>
<gene>
    <name evidence="4" type="primary">prfB</name>
    <name evidence="8" type="ORF">C0081_08875</name>
</gene>
<dbReference type="InterPro" id="IPR045853">
    <property type="entry name" value="Pep_chain_release_fac_I_sf"/>
</dbReference>
<protein>
    <recommendedName>
        <fullName evidence="4 5">Peptide chain release factor 2</fullName>
        <shortName evidence="4">RF-2</shortName>
    </recommendedName>
</protein>